<dbReference type="Proteomes" id="UP000472260">
    <property type="component" value="Unassembled WGS sequence"/>
</dbReference>
<dbReference type="AlphaFoldDB" id="A0A671Q3Y2"/>
<evidence type="ECO:0000313" key="1">
    <source>
        <dbReference type="Ensembl" id="ENSSANP00000064702.1"/>
    </source>
</evidence>
<proteinExistence type="predicted"/>
<accession>A0A671Q3Y2</accession>
<sequence>MVLGSAGQAVFTCTDPYASLLTSPPLSLEVHVAPLSVVHLLVAGLELDAAGAHVHQQVEKAVEQLHGEVVGLHLAAGPLLFAALRLAVAEQQQAAGLRGAEVEGDGAGLLGVPAREGDVGLGRLEGHGVQGRHVLATEHQVPVHTDLRVPLDGQTRQLQLEVVVLVHHLQECIKQHTLK</sequence>
<protein>
    <submittedName>
        <fullName evidence="1">Uncharacterized protein</fullName>
    </submittedName>
</protein>
<reference evidence="1" key="1">
    <citation type="submission" date="2025-08" db="UniProtKB">
        <authorList>
            <consortium name="Ensembl"/>
        </authorList>
    </citation>
    <scope>IDENTIFICATION</scope>
</reference>
<name>A0A671Q3Y2_9TELE</name>
<reference evidence="1" key="2">
    <citation type="submission" date="2025-09" db="UniProtKB">
        <authorList>
            <consortium name="Ensembl"/>
        </authorList>
    </citation>
    <scope>IDENTIFICATION</scope>
</reference>
<organism evidence="1 2">
    <name type="scientific">Sinocyclocheilus anshuiensis</name>
    <dbReference type="NCBI Taxonomy" id="1608454"/>
    <lineage>
        <taxon>Eukaryota</taxon>
        <taxon>Metazoa</taxon>
        <taxon>Chordata</taxon>
        <taxon>Craniata</taxon>
        <taxon>Vertebrata</taxon>
        <taxon>Euteleostomi</taxon>
        <taxon>Actinopterygii</taxon>
        <taxon>Neopterygii</taxon>
        <taxon>Teleostei</taxon>
        <taxon>Ostariophysi</taxon>
        <taxon>Cypriniformes</taxon>
        <taxon>Cyprinidae</taxon>
        <taxon>Cyprininae</taxon>
        <taxon>Sinocyclocheilus</taxon>
    </lineage>
</organism>
<evidence type="ECO:0000313" key="2">
    <source>
        <dbReference type="Proteomes" id="UP000472260"/>
    </source>
</evidence>
<keyword evidence="2" id="KW-1185">Reference proteome</keyword>
<dbReference type="Ensembl" id="ENSSANT00000068774.1">
    <property type="protein sequence ID" value="ENSSANP00000064702.1"/>
    <property type="gene ID" value="ENSSANG00000032249.1"/>
</dbReference>